<name>A0A7H0LJ30_9SPHN</name>
<keyword evidence="2" id="KW-1185">Reference proteome</keyword>
<gene>
    <name evidence="1" type="ORF">H3Z74_24200</name>
</gene>
<dbReference type="Proteomes" id="UP000516148">
    <property type="component" value="Chromosome"/>
</dbReference>
<dbReference type="AlphaFoldDB" id="A0A7H0LJ30"/>
<dbReference type="RefSeq" id="WP_187761993.1">
    <property type="nucleotide sequence ID" value="NZ_CP061038.1"/>
</dbReference>
<accession>A0A7H0LJ30</accession>
<dbReference type="EMBL" id="CP061038">
    <property type="protein sequence ID" value="QNQ09683.1"/>
    <property type="molecule type" value="Genomic_DNA"/>
</dbReference>
<evidence type="ECO:0000313" key="1">
    <source>
        <dbReference type="EMBL" id="QNQ09683.1"/>
    </source>
</evidence>
<proteinExistence type="predicted"/>
<reference evidence="1 2" key="1">
    <citation type="submission" date="2020-09" db="EMBL/GenBank/DDBJ databases">
        <title>Sphingomonas sp., a new species isolated from pork steak.</title>
        <authorList>
            <person name="Heidler von Heilborn D."/>
        </authorList>
    </citation>
    <scope>NUCLEOTIDE SEQUENCE [LARGE SCALE GENOMIC DNA]</scope>
    <source>
        <strain evidence="2">S8-3T</strain>
    </source>
</reference>
<dbReference type="KEGG" id="spap:H3Z74_24200"/>
<sequence>MEREIARTRCTTEDHSTVMVIEYQHVAAPVPGAPARDYPGARRLALASGEAVRYIDARTFEVIGSGELLHRLD</sequence>
<evidence type="ECO:0000313" key="2">
    <source>
        <dbReference type="Proteomes" id="UP000516148"/>
    </source>
</evidence>
<protein>
    <submittedName>
        <fullName evidence="1">Uncharacterized protein</fullName>
    </submittedName>
</protein>
<organism evidence="1 2">
    <name type="scientific">Sphingomonas alpina</name>
    <dbReference type="NCBI Taxonomy" id="653931"/>
    <lineage>
        <taxon>Bacteria</taxon>
        <taxon>Pseudomonadati</taxon>
        <taxon>Pseudomonadota</taxon>
        <taxon>Alphaproteobacteria</taxon>
        <taxon>Sphingomonadales</taxon>
        <taxon>Sphingomonadaceae</taxon>
        <taxon>Sphingomonas</taxon>
    </lineage>
</organism>